<dbReference type="Proteomes" id="UP000238762">
    <property type="component" value="Unassembled WGS sequence"/>
</dbReference>
<proteinExistence type="predicted"/>
<dbReference type="InterPro" id="IPR021957">
    <property type="entry name" value="DUF3574"/>
</dbReference>
<evidence type="ECO:0000313" key="2">
    <source>
        <dbReference type="Proteomes" id="UP000238762"/>
    </source>
</evidence>
<protein>
    <submittedName>
        <fullName evidence="1">DUF3574 domain-containing protein</fullName>
    </submittedName>
</protein>
<dbReference type="AlphaFoldDB" id="A0A2T1C993"/>
<reference evidence="1 2" key="1">
    <citation type="submission" date="2018-02" db="EMBL/GenBank/DDBJ databases">
        <authorList>
            <person name="Cohen D.B."/>
            <person name="Kent A.D."/>
        </authorList>
    </citation>
    <scope>NUCLEOTIDE SEQUENCE [LARGE SCALE GENOMIC DNA]</scope>
    <source>
        <strain evidence="1 2">CCAP 1448/3</strain>
    </source>
</reference>
<dbReference type="Pfam" id="PF12098">
    <property type="entry name" value="DUF3574"/>
    <property type="match status" value="1"/>
</dbReference>
<keyword evidence="2" id="KW-1185">Reference proteome</keyword>
<comment type="caution">
    <text evidence="1">The sequence shown here is derived from an EMBL/GenBank/DDBJ whole genome shotgun (WGS) entry which is preliminary data.</text>
</comment>
<dbReference type="OrthoDB" id="794286at2"/>
<accession>A0A2T1C993</accession>
<name>A0A2T1C993_9CYAN</name>
<sequence>MPVKLTSVITHSLIISGFAAIATSIPYTHASQGVEVWSQSSSLETNQPIDAERRRLCGNLASANLFVRTELFFGASRPNGLEVSETEFQTFLNREITPRFPDGLTFLAGRGQFRNSQGVIIKEKSRLIILLYPVEKAKDSTQRIEQIRRLYNNSFQQESVLRVDDLSCTSF</sequence>
<evidence type="ECO:0000313" key="1">
    <source>
        <dbReference type="EMBL" id="PSB04717.1"/>
    </source>
</evidence>
<organism evidence="1 2">
    <name type="scientific">Merismopedia glauca CCAP 1448/3</name>
    <dbReference type="NCBI Taxonomy" id="1296344"/>
    <lineage>
        <taxon>Bacteria</taxon>
        <taxon>Bacillati</taxon>
        <taxon>Cyanobacteriota</taxon>
        <taxon>Cyanophyceae</taxon>
        <taxon>Synechococcales</taxon>
        <taxon>Merismopediaceae</taxon>
        <taxon>Merismopedia</taxon>
    </lineage>
</organism>
<dbReference type="EMBL" id="PVWJ01000008">
    <property type="protein sequence ID" value="PSB04717.1"/>
    <property type="molecule type" value="Genomic_DNA"/>
</dbReference>
<reference evidence="1 2" key="2">
    <citation type="submission" date="2018-03" db="EMBL/GenBank/DDBJ databases">
        <title>The ancient ancestry and fast evolution of plastids.</title>
        <authorList>
            <person name="Moore K.R."/>
            <person name="Magnabosco C."/>
            <person name="Momper L."/>
            <person name="Gold D.A."/>
            <person name="Bosak T."/>
            <person name="Fournier G.P."/>
        </authorList>
    </citation>
    <scope>NUCLEOTIDE SEQUENCE [LARGE SCALE GENOMIC DNA]</scope>
    <source>
        <strain evidence="1 2">CCAP 1448/3</strain>
    </source>
</reference>
<gene>
    <name evidence="1" type="ORF">C7B64_02535</name>
</gene>
<dbReference type="RefSeq" id="WP_106287090.1">
    <property type="nucleotide sequence ID" value="NZ_CAWNTC010000163.1"/>
</dbReference>